<reference evidence="1 2" key="2">
    <citation type="journal article" date="2023" name="Mol. Biol. Evol.">
        <title>Genomics of Secondarily Temperate Adaptation in the Only Non-Antarctic Icefish.</title>
        <authorList>
            <person name="Rivera-Colon A.G."/>
            <person name="Rayamajhi N."/>
            <person name="Minhas B.F."/>
            <person name="Madrigal G."/>
            <person name="Bilyk K.T."/>
            <person name="Yoon V."/>
            <person name="Hune M."/>
            <person name="Gregory S."/>
            <person name="Cheng C.H.C."/>
            <person name="Catchen J.M."/>
        </authorList>
    </citation>
    <scope>NUCLEOTIDE SEQUENCE [LARGE SCALE GENOMIC DNA]</scope>
    <source>
        <strain evidence="1">JMC-PN-2008</strain>
    </source>
</reference>
<keyword evidence="2" id="KW-1185">Reference proteome</keyword>
<dbReference type="Proteomes" id="UP001346869">
    <property type="component" value="Unassembled WGS sequence"/>
</dbReference>
<protein>
    <submittedName>
        <fullName evidence="1">Uncharacterized protein</fullName>
    </submittedName>
</protein>
<dbReference type="EMBL" id="JAUZQC010000006">
    <property type="protein sequence ID" value="KAK5869271.1"/>
    <property type="molecule type" value="Genomic_DNA"/>
</dbReference>
<comment type="caution">
    <text evidence="1">The sequence shown here is derived from an EMBL/GenBank/DDBJ whole genome shotgun (WGS) entry which is preliminary data.</text>
</comment>
<proteinExistence type="predicted"/>
<name>A0AAN7XYS2_ELEMC</name>
<evidence type="ECO:0000313" key="2">
    <source>
        <dbReference type="Proteomes" id="UP001346869"/>
    </source>
</evidence>
<accession>A0AAN7XYS2</accession>
<sequence length="86" mass="9637">MWAADILIHTLIRGSRMIVTTGLNNESQVTYMLACSINAAHPHGSRWLFKAIASRRDKDVSQGHAECRTPIYSSTASELRGRPLWL</sequence>
<evidence type="ECO:0000313" key="1">
    <source>
        <dbReference type="EMBL" id="KAK5869271.1"/>
    </source>
</evidence>
<reference evidence="1 2" key="1">
    <citation type="journal article" date="2023" name="Genes (Basel)">
        <title>Chromosome-Level Genome Assembly and Circadian Gene Repertoire of the Patagonia Blennie Eleginops maclovinus-The Closest Ancestral Proxy of Antarctic Cryonotothenioids.</title>
        <authorList>
            <person name="Cheng C.C."/>
            <person name="Rivera-Colon A.G."/>
            <person name="Minhas B.F."/>
            <person name="Wilson L."/>
            <person name="Rayamajhi N."/>
            <person name="Vargas-Chacoff L."/>
            <person name="Catchen J.M."/>
        </authorList>
    </citation>
    <scope>NUCLEOTIDE SEQUENCE [LARGE SCALE GENOMIC DNA]</scope>
    <source>
        <strain evidence="1">JMC-PN-2008</strain>
    </source>
</reference>
<dbReference type="AlphaFoldDB" id="A0AAN7XYS2"/>
<organism evidence="1 2">
    <name type="scientific">Eleginops maclovinus</name>
    <name type="common">Patagonian blennie</name>
    <name type="synonym">Eleginus maclovinus</name>
    <dbReference type="NCBI Taxonomy" id="56733"/>
    <lineage>
        <taxon>Eukaryota</taxon>
        <taxon>Metazoa</taxon>
        <taxon>Chordata</taxon>
        <taxon>Craniata</taxon>
        <taxon>Vertebrata</taxon>
        <taxon>Euteleostomi</taxon>
        <taxon>Actinopterygii</taxon>
        <taxon>Neopterygii</taxon>
        <taxon>Teleostei</taxon>
        <taxon>Neoteleostei</taxon>
        <taxon>Acanthomorphata</taxon>
        <taxon>Eupercaria</taxon>
        <taxon>Perciformes</taxon>
        <taxon>Notothenioidei</taxon>
        <taxon>Eleginopidae</taxon>
        <taxon>Eleginops</taxon>
    </lineage>
</organism>
<gene>
    <name evidence="1" type="ORF">PBY51_024002</name>
</gene>